<dbReference type="OrthoDB" id="3219854at2759"/>
<keyword evidence="1" id="KW-0812">Transmembrane</keyword>
<evidence type="ECO:0000313" key="4">
    <source>
        <dbReference type="Proteomes" id="UP000030653"/>
    </source>
</evidence>
<evidence type="ECO:0000313" key="3">
    <source>
        <dbReference type="EMBL" id="EJT97557.1"/>
    </source>
</evidence>
<keyword evidence="4" id="KW-1185">Reference proteome</keyword>
<dbReference type="Pfam" id="PF20153">
    <property type="entry name" value="DUF6535"/>
    <property type="match status" value="1"/>
</dbReference>
<evidence type="ECO:0000256" key="1">
    <source>
        <dbReference type="SAM" id="Phobius"/>
    </source>
</evidence>
<proteinExistence type="predicted"/>
<dbReference type="InterPro" id="IPR045338">
    <property type="entry name" value="DUF6535"/>
</dbReference>
<feature type="non-terminal residue" evidence="3">
    <location>
        <position position="136"/>
    </location>
</feature>
<name>M5G1B3_DACPD</name>
<feature type="transmembrane region" description="Helical" evidence="1">
    <location>
        <begin position="25"/>
        <end position="49"/>
    </location>
</feature>
<dbReference type="EMBL" id="JH795876">
    <property type="protein sequence ID" value="EJT97557.1"/>
    <property type="molecule type" value="Genomic_DNA"/>
</dbReference>
<feature type="domain" description="DUF6535" evidence="2">
    <location>
        <begin position="7"/>
        <end position="113"/>
    </location>
</feature>
<keyword evidence="1" id="KW-0472">Membrane</keyword>
<protein>
    <recommendedName>
        <fullName evidence="2">DUF6535 domain-containing protein</fullName>
    </recommendedName>
</protein>
<dbReference type="AlphaFoldDB" id="M5G1B3"/>
<dbReference type="Proteomes" id="UP000030653">
    <property type="component" value="Unassembled WGS sequence"/>
</dbReference>
<organism evidence="3 4">
    <name type="scientific">Dacryopinax primogenitus (strain DJM 731)</name>
    <name type="common">Brown rot fungus</name>
    <dbReference type="NCBI Taxonomy" id="1858805"/>
    <lineage>
        <taxon>Eukaryota</taxon>
        <taxon>Fungi</taxon>
        <taxon>Dikarya</taxon>
        <taxon>Basidiomycota</taxon>
        <taxon>Agaricomycotina</taxon>
        <taxon>Dacrymycetes</taxon>
        <taxon>Dacrymycetales</taxon>
        <taxon>Dacrymycetaceae</taxon>
        <taxon>Dacryopinax</taxon>
    </lineage>
</organism>
<feature type="transmembrane region" description="Helical" evidence="1">
    <location>
        <begin position="118"/>
        <end position="135"/>
    </location>
</feature>
<dbReference type="RefSeq" id="XP_040624455.1">
    <property type="nucleotide sequence ID" value="XM_040775527.1"/>
</dbReference>
<accession>M5G1B3</accession>
<dbReference type="OMA" id="KEWIRAY"/>
<dbReference type="HOGENOM" id="CLU_1880333_0_0_1"/>
<keyword evidence="1" id="KW-1133">Transmembrane helix</keyword>
<feature type="transmembrane region" description="Helical" evidence="1">
    <location>
        <begin position="94"/>
        <end position="112"/>
    </location>
</feature>
<evidence type="ECO:0000259" key="2">
    <source>
        <dbReference type="Pfam" id="PF20153"/>
    </source>
</evidence>
<sequence>MSAGSTGSAPEPFAVPDPQEASNSILWMNGLWLTSLVVALYTAVLAMLVKEWIRAYDAHCSASAEPHIQARQRHFRHLGFVAWKVQDVAESLPLYLHVAVLCFLAGLTVYLWELHTTLAILMTVLTAGGYSGYFIL</sequence>
<dbReference type="GeneID" id="63690589"/>
<reference evidence="3 4" key="1">
    <citation type="journal article" date="2012" name="Science">
        <title>The Paleozoic origin of enzymatic lignin decomposition reconstructed from 31 fungal genomes.</title>
        <authorList>
            <person name="Floudas D."/>
            <person name="Binder M."/>
            <person name="Riley R."/>
            <person name="Barry K."/>
            <person name="Blanchette R.A."/>
            <person name="Henrissat B."/>
            <person name="Martinez A.T."/>
            <person name="Otillar R."/>
            <person name="Spatafora J.W."/>
            <person name="Yadav J.S."/>
            <person name="Aerts A."/>
            <person name="Benoit I."/>
            <person name="Boyd A."/>
            <person name="Carlson A."/>
            <person name="Copeland A."/>
            <person name="Coutinho P.M."/>
            <person name="de Vries R.P."/>
            <person name="Ferreira P."/>
            <person name="Findley K."/>
            <person name="Foster B."/>
            <person name="Gaskell J."/>
            <person name="Glotzer D."/>
            <person name="Gorecki P."/>
            <person name="Heitman J."/>
            <person name="Hesse C."/>
            <person name="Hori C."/>
            <person name="Igarashi K."/>
            <person name="Jurgens J.A."/>
            <person name="Kallen N."/>
            <person name="Kersten P."/>
            <person name="Kohler A."/>
            <person name="Kuees U."/>
            <person name="Kumar T.K.A."/>
            <person name="Kuo A."/>
            <person name="LaButti K."/>
            <person name="Larrondo L.F."/>
            <person name="Lindquist E."/>
            <person name="Ling A."/>
            <person name="Lombard V."/>
            <person name="Lucas S."/>
            <person name="Lundell T."/>
            <person name="Martin R."/>
            <person name="McLaughlin D.J."/>
            <person name="Morgenstern I."/>
            <person name="Morin E."/>
            <person name="Murat C."/>
            <person name="Nagy L.G."/>
            <person name="Nolan M."/>
            <person name="Ohm R.A."/>
            <person name="Patyshakuliyeva A."/>
            <person name="Rokas A."/>
            <person name="Ruiz-Duenas F.J."/>
            <person name="Sabat G."/>
            <person name="Salamov A."/>
            <person name="Samejima M."/>
            <person name="Schmutz J."/>
            <person name="Slot J.C."/>
            <person name="St John F."/>
            <person name="Stenlid J."/>
            <person name="Sun H."/>
            <person name="Sun S."/>
            <person name="Syed K."/>
            <person name="Tsang A."/>
            <person name="Wiebenga A."/>
            <person name="Young D."/>
            <person name="Pisabarro A."/>
            <person name="Eastwood D.C."/>
            <person name="Martin F."/>
            <person name="Cullen D."/>
            <person name="Grigoriev I.V."/>
            <person name="Hibbett D.S."/>
        </authorList>
    </citation>
    <scope>NUCLEOTIDE SEQUENCE [LARGE SCALE GENOMIC DNA]</scope>
    <source>
        <strain evidence="3 4">DJM-731 SS1</strain>
    </source>
</reference>
<gene>
    <name evidence="3" type="ORF">DACRYDRAFT_58917</name>
</gene>